<dbReference type="Proteomes" id="UP000717585">
    <property type="component" value="Unassembled WGS sequence"/>
</dbReference>
<evidence type="ECO:0000313" key="1">
    <source>
        <dbReference type="EMBL" id="KAG9389950.1"/>
    </source>
</evidence>
<evidence type="ECO:0000313" key="2">
    <source>
        <dbReference type="Proteomes" id="UP000717585"/>
    </source>
</evidence>
<name>A0A8J6E6V0_9EUKA</name>
<keyword evidence="2" id="KW-1185">Reference proteome</keyword>
<gene>
    <name evidence="1" type="ORF">J8273_8637</name>
</gene>
<accession>A0A8J6E6V0</accession>
<dbReference type="AlphaFoldDB" id="A0A8J6E6V0"/>
<protein>
    <submittedName>
        <fullName evidence="1">Uncharacterized protein</fullName>
    </submittedName>
</protein>
<organism evidence="1 2">
    <name type="scientific">Carpediemonas membranifera</name>
    <dbReference type="NCBI Taxonomy" id="201153"/>
    <lineage>
        <taxon>Eukaryota</taxon>
        <taxon>Metamonada</taxon>
        <taxon>Carpediemonas-like organisms</taxon>
        <taxon>Carpediemonas</taxon>
    </lineage>
</organism>
<proteinExistence type="predicted"/>
<reference evidence="1" key="1">
    <citation type="submission" date="2021-05" db="EMBL/GenBank/DDBJ databases">
        <title>A free-living protist that lacks canonical eukaryotic 1 DNA replication and segregation systems.</title>
        <authorList>
            <person name="Salas-Leiva D.E."/>
            <person name="Tromer E.C."/>
            <person name="Curtis B.A."/>
            <person name="Jerlstrom-Hultqvist J."/>
            <person name="Kolisko M."/>
            <person name="Yi Z."/>
            <person name="Salas-Leiva J.S."/>
            <person name="Gallot-Lavallee L."/>
            <person name="Kops G.J.P.L."/>
            <person name="Archibald J.M."/>
            <person name="Simpson A.G.B."/>
            <person name="Roger A.J."/>
        </authorList>
    </citation>
    <scope>NUCLEOTIDE SEQUENCE</scope>
    <source>
        <strain evidence="1">BICM</strain>
    </source>
</reference>
<comment type="caution">
    <text evidence="1">The sequence shown here is derived from an EMBL/GenBank/DDBJ whole genome shotgun (WGS) entry which is preliminary data.</text>
</comment>
<sequence length="146" mass="16273">MEILLNRIERLEEHLKGRNDSLLLKQNIAEMQQVVSEICQKRRIDQAALRQTAKYMDLKIENIAPRSAQLAVIHTIAAELDKMDHVISLVAESLPTISAGWMDDALAQKERVRVLVNNQLALLHAIVEQAAVVDALALNHARAGGQ</sequence>
<dbReference type="EMBL" id="JAHDYR010000067">
    <property type="protein sequence ID" value="KAG9389950.1"/>
    <property type="molecule type" value="Genomic_DNA"/>
</dbReference>